<name>A0A9D1JJU5_9FIRM</name>
<reference evidence="2" key="2">
    <citation type="journal article" date="2021" name="PeerJ">
        <title>Extensive microbial diversity within the chicken gut microbiome revealed by metagenomics and culture.</title>
        <authorList>
            <person name="Gilroy R."/>
            <person name="Ravi A."/>
            <person name="Getino M."/>
            <person name="Pursley I."/>
            <person name="Horton D.L."/>
            <person name="Alikhan N.F."/>
            <person name="Baker D."/>
            <person name="Gharbi K."/>
            <person name="Hall N."/>
            <person name="Watson M."/>
            <person name="Adriaenssens E.M."/>
            <person name="Foster-Nyarko E."/>
            <person name="Jarju S."/>
            <person name="Secka A."/>
            <person name="Antonio M."/>
            <person name="Oren A."/>
            <person name="Chaudhuri R.R."/>
            <person name="La Ragione R."/>
            <person name="Hildebrand F."/>
            <person name="Pallen M.J."/>
        </authorList>
    </citation>
    <scope>NUCLEOTIDE SEQUENCE</scope>
    <source>
        <strain evidence="2">CHK190-19873</strain>
    </source>
</reference>
<organism evidence="2 3">
    <name type="scientific">Candidatus Limivivens intestinipullorum</name>
    <dbReference type="NCBI Taxonomy" id="2840858"/>
    <lineage>
        <taxon>Bacteria</taxon>
        <taxon>Bacillati</taxon>
        <taxon>Bacillota</taxon>
        <taxon>Clostridia</taxon>
        <taxon>Lachnospirales</taxon>
        <taxon>Lachnospiraceae</taxon>
        <taxon>Lachnospiraceae incertae sedis</taxon>
        <taxon>Candidatus Limivivens</taxon>
    </lineage>
</organism>
<evidence type="ECO:0000256" key="1">
    <source>
        <dbReference type="SAM" id="Coils"/>
    </source>
</evidence>
<reference evidence="2" key="1">
    <citation type="submission" date="2020-10" db="EMBL/GenBank/DDBJ databases">
        <authorList>
            <person name="Gilroy R."/>
        </authorList>
    </citation>
    <scope>NUCLEOTIDE SEQUENCE</scope>
    <source>
        <strain evidence="2">CHK190-19873</strain>
    </source>
</reference>
<comment type="caution">
    <text evidence="2">The sequence shown here is derived from an EMBL/GenBank/DDBJ whole genome shotgun (WGS) entry which is preliminary data.</text>
</comment>
<evidence type="ECO:0000313" key="2">
    <source>
        <dbReference type="EMBL" id="HIS31531.1"/>
    </source>
</evidence>
<evidence type="ECO:0000313" key="3">
    <source>
        <dbReference type="Proteomes" id="UP000823935"/>
    </source>
</evidence>
<dbReference type="AlphaFoldDB" id="A0A9D1JJU5"/>
<dbReference type="Proteomes" id="UP000823935">
    <property type="component" value="Unassembled WGS sequence"/>
</dbReference>
<proteinExistence type="predicted"/>
<keyword evidence="1" id="KW-0175">Coiled coil</keyword>
<gene>
    <name evidence="2" type="ORF">IAB44_08320</name>
</gene>
<sequence length="84" mass="9172">MVLNHSQQEKLTLAIQSGILLAALACTARAAAKTPDLKKMKKAAAYAKKIKKLNSDAAKAEKRRENAAVRRAELLRKKMERAGA</sequence>
<feature type="coiled-coil region" evidence="1">
    <location>
        <begin position="43"/>
        <end position="82"/>
    </location>
</feature>
<dbReference type="EMBL" id="DVIQ01000043">
    <property type="protein sequence ID" value="HIS31531.1"/>
    <property type="molecule type" value="Genomic_DNA"/>
</dbReference>
<accession>A0A9D1JJU5</accession>
<protein>
    <submittedName>
        <fullName evidence="2">Uncharacterized protein</fullName>
    </submittedName>
</protein>